<reference evidence="8" key="2">
    <citation type="journal article" date="2021" name="Microbiome">
        <title>Successional dynamics and alternative stable states in a saline activated sludge microbial community over 9 years.</title>
        <authorList>
            <person name="Wang Y."/>
            <person name="Ye J."/>
            <person name="Ju F."/>
            <person name="Liu L."/>
            <person name="Boyd J.A."/>
            <person name="Deng Y."/>
            <person name="Parks D.H."/>
            <person name="Jiang X."/>
            <person name="Yin X."/>
            <person name="Woodcroft B.J."/>
            <person name="Tyson G.W."/>
            <person name="Hugenholtz P."/>
            <person name="Polz M.F."/>
            <person name="Zhang T."/>
        </authorList>
    </citation>
    <scope>NUCLEOTIDE SEQUENCE</scope>
    <source>
        <strain evidence="8">HKST-UBA01</strain>
    </source>
</reference>
<dbReference type="GO" id="GO:0006352">
    <property type="term" value="P:DNA-templated transcription initiation"/>
    <property type="evidence" value="ECO:0007669"/>
    <property type="project" value="InterPro"/>
</dbReference>
<keyword evidence="5" id="KW-0804">Transcription</keyword>
<dbReference type="InterPro" id="IPR007627">
    <property type="entry name" value="RNA_pol_sigma70_r2"/>
</dbReference>
<dbReference type="SUPFAM" id="SSF88659">
    <property type="entry name" value="Sigma3 and sigma4 domains of RNA polymerase sigma factors"/>
    <property type="match status" value="1"/>
</dbReference>
<dbReference type="InterPro" id="IPR013325">
    <property type="entry name" value="RNA_pol_sigma_r2"/>
</dbReference>
<dbReference type="InterPro" id="IPR039425">
    <property type="entry name" value="RNA_pol_sigma-70-like"/>
</dbReference>
<evidence type="ECO:0000259" key="7">
    <source>
        <dbReference type="Pfam" id="PF04542"/>
    </source>
</evidence>
<name>A0A956RQ11_UNCEI</name>
<organism evidence="8 9">
    <name type="scientific">Eiseniibacteriota bacterium</name>
    <dbReference type="NCBI Taxonomy" id="2212470"/>
    <lineage>
        <taxon>Bacteria</taxon>
        <taxon>Candidatus Eiseniibacteriota</taxon>
    </lineage>
</organism>
<feature type="domain" description="RNA polymerase sigma-70 region 2" evidence="7">
    <location>
        <begin position="31"/>
        <end position="93"/>
    </location>
</feature>
<evidence type="ECO:0000256" key="1">
    <source>
        <dbReference type="ARBA" id="ARBA00010641"/>
    </source>
</evidence>
<gene>
    <name evidence="8" type="ORF">KC729_13795</name>
</gene>
<dbReference type="Gene3D" id="1.10.1740.10">
    <property type="match status" value="1"/>
</dbReference>
<evidence type="ECO:0000256" key="5">
    <source>
        <dbReference type="ARBA" id="ARBA00023163"/>
    </source>
</evidence>
<dbReference type="GO" id="GO:0016987">
    <property type="term" value="F:sigma factor activity"/>
    <property type="evidence" value="ECO:0007669"/>
    <property type="project" value="UniProtKB-KW"/>
</dbReference>
<dbReference type="Pfam" id="PF04542">
    <property type="entry name" value="Sigma70_r2"/>
    <property type="match status" value="1"/>
</dbReference>
<evidence type="ECO:0000256" key="3">
    <source>
        <dbReference type="ARBA" id="ARBA00023082"/>
    </source>
</evidence>
<dbReference type="NCBIfam" id="TIGR02937">
    <property type="entry name" value="sigma70-ECF"/>
    <property type="match status" value="1"/>
</dbReference>
<evidence type="ECO:0000256" key="6">
    <source>
        <dbReference type="SAM" id="MobiDB-lite"/>
    </source>
</evidence>
<keyword evidence="3" id="KW-0731">Sigma factor</keyword>
<accession>A0A956RQ11</accession>
<dbReference type="EMBL" id="JAGQHR010000467">
    <property type="protein sequence ID" value="MCA9728758.1"/>
    <property type="molecule type" value="Genomic_DNA"/>
</dbReference>
<dbReference type="SUPFAM" id="SSF88946">
    <property type="entry name" value="Sigma2 domain of RNA polymerase sigma factors"/>
    <property type="match status" value="1"/>
</dbReference>
<sequence length="207" mass="23085">MANEMSDEKSNDKDLVRRLGSGDSHAWEALLEERGPLILAVGRRLGLDPEERRDLFQNVFLKVFRTLHQLEDPGRLTSWLYTIAYHEGLRQRANTGRSRAREAALQHRGEPNPSLSEVELKERLALAADLRTAIDRLDTRCAKLLLALYLEDPTPSYQQIAETLGAPIGSVGPTRARCLEKLKRLLDSVSGPGEDESTDSDGEKAGK</sequence>
<dbReference type="PANTHER" id="PTHR43133:SF8">
    <property type="entry name" value="RNA POLYMERASE SIGMA FACTOR HI_1459-RELATED"/>
    <property type="match status" value="1"/>
</dbReference>
<keyword evidence="2" id="KW-0805">Transcription regulation</keyword>
<dbReference type="InterPro" id="IPR013324">
    <property type="entry name" value="RNA_pol_sigma_r3/r4-like"/>
</dbReference>
<evidence type="ECO:0000256" key="4">
    <source>
        <dbReference type="ARBA" id="ARBA00023125"/>
    </source>
</evidence>
<reference evidence="8" key="1">
    <citation type="submission" date="2020-04" db="EMBL/GenBank/DDBJ databases">
        <authorList>
            <person name="Zhang T."/>
        </authorList>
    </citation>
    <scope>NUCLEOTIDE SEQUENCE</scope>
    <source>
        <strain evidence="8">HKST-UBA01</strain>
    </source>
</reference>
<dbReference type="InterPro" id="IPR036388">
    <property type="entry name" value="WH-like_DNA-bd_sf"/>
</dbReference>
<evidence type="ECO:0000313" key="8">
    <source>
        <dbReference type="EMBL" id="MCA9728758.1"/>
    </source>
</evidence>
<keyword evidence="4" id="KW-0238">DNA-binding</keyword>
<feature type="region of interest" description="Disordered" evidence="6">
    <location>
        <begin position="187"/>
        <end position="207"/>
    </location>
</feature>
<dbReference type="InterPro" id="IPR014284">
    <property type="entry name" value="RNA_pol_sigma-70_dom"/>
</dbReference>
<dbReference type="Gene3D" id="1.10.10.10">
    <property type="entry name" value="Winged helix-like DNA-binding domain superfamily/Winged helix DNA-binding domain"/>
    <property type="match status" value="1"/>
</dbReference>
<dbReference type="GO" id="GO:0003677">
    <property type="term" value="F:DNA binding"/>
    <property type="evidence" value="ECO:0007669"/>
    <property type="project" value="UniProtKB-KW"/>
</dbReference>
<dbReference type="Proteomes" id="UP000697710">
    <property type="component" value="Unassembled WGS sequence"/>
</dbReference>
<proteinExistence type="inferred from homology"/>
<dbReference type="AlphaFoldDB" id="A0A956RQ11"/>
<comment type="caution">
    <text evidence="8">The sequence shown here is derived from an EMBL/GenBank/DDBJ whole genome shotgun (WGS) entry which is preliminary data.</text>
</comment>
<dbReference type="PANTHER" id="PTHR43133">
    <property type="entry name" value="RNA POLYMERASE ECF-TYPE SIGMA FACTO"/>
    <property type="match status" value="1"/>
</dbReference>
<protein>
    <submittedName>
        <fullName evidence="8">Sigma-70 family RNA polymerase sigma factor</fullName>
    </submittedName>
</protein>
<evidence type="ECO:0000313" key="9">
    <source>
        <dbReference type="Proteomes" id="UP000697710"/>
    </source>
</evidence>
<comment type="similarity">
    <text evidence="1">Belongs to the sigma-70 factor family. ECF subfamily.</text>
</comment>
<evidence type="ECO:0000256" key="2">
    <source>
        <dbReference type="ARBA" id="ARBA00023015"/>
    </source>
</evidence>